<dbReference type="RefSeq" id="WP_133520770.1">
    <property type="nucleotide sequence ID" value="NZ_SNVW01000012.1"/>
</dbReference>
<dbReference type="InterPro" id="IPR018584">
    <property type="entry name" value="GT87"/>
</dbReference>
<dbReference type="AlphaFoldDB" id="A0A4R6DCV7"/>
<evidence type="ECO:0000256" key="7">
    <source>
        <dbReference type="ARBA" id="ARBA00024033"/>
    </source>
</evidence>
<evidence type="ECO:0000256" key="8">
    <source>
        <dbReference type="SAM" id="Phobius"/>
    </source>
</evidence>
<evidence type="ECO:0000256" key="1">
    <source>
        <dbReference type="ARBA" id="ARBA00004651"/>
    </source>
</evidence>
<evidence type="ECO:0000256" key="5">
    <source>
        <dbReference type="ARBA" id="ARBA00022989"/>
    </source>
</evidence>
<comment type="subcellular location">
    <subcellularLocation>
        <location evidence="1">Cell membrane</location>
        <topology evidence="1">Multi-pass membrane protein</topology>
    </subcellularLocation>
</comment>
<dbReference type="EMBL" id="SNVW01000012">
    <property type="protein sequence ID" value="TDN42377.1"/>
    <property type="molecule type" value="Genomic_DNA"/>
</dbReference>
<feature type="transmembrane region" description="Helical" evidence="8">
    <location>
        <begin position="303"/>
        <end position="319"/>
    </location>
</feature>
<protein>
    <submittedName>
        <fullName evidence="9">Alpha-1,2-mannosyltransferase</fullName>
    </submittedName>
</protein>
<evidence type="ECO:0000313" key="9">
    <source>
        <dbReference type="EMBL" id="TDN42377.1"/>
    </source>
</evidence>
<dbReference type="Proteomes" id="UP000295764">
    <property type="component" value="Unassembled WGS sequence"/>
</dbReference>
<reference evidence="9 10" key="1">
    <citation type="submission" date="2019-03" db="EMBL/GenBank/DDBJ databases">
        <title>Genomic analyses of the natural microbiome of Caenorhabditis elegans.</title>
        <authorList>
            <person name="Samuel B."/>
        </authorList>
    </citation>
    <scope>NUCLEOTIDE SEQUENCE [LARGE SCALE GENOMIC DNA]</scope>
    <source>
        <strain evidence="9 10">JUb65</strain>
    </source>
</reference>
<name>A0A4R6DCV7_9MICO</name>
<dbReference type="OrthoDB" id="9774600at2"/>
<feature type="transmembrane region" description="Helical" evidence="8">
    <location>
        <begin position="186"/>
        <end position="207"/>
    </location>
</feature>
<keyword evidence="4 8" id="KW-0812">Transmembrane</keyword>
<keyword evidence="5 8" id="KW-1133">Transmembrane helix</keyword>
<evidence type="ECO:0000256" key="6">
    <source>
        <dbReference type="ARBA" id="ARBA00023136"/>
    </source>
</evidence>
<dbReference type="GO" id="GO:0016758">
    <property type="term" value="F:hexosyltransferase activity"/>
    <property type="evidence" value="ECO:0007669"/>
    <property type="project" value="InterPro"/>
</dbReference>
<gene>
    <name evidence="9" type="ORF">EDF64_11220</name>
</gene>
<feature type="transmembrane region" description="Helical" evidence="8">
    <location>
        <begin position="219"/>
        <end position="240"/>
    </location>
</feature>
<evidence type="ECO:0000256" key="2">
    <source>
        <dbReference type="ARBA" id="ARBA00022475"/>
    </source>
</evidence>
<evidence type="ECO:0000313" key="10">
    <source>
        <dbReference type="Proteomes" id="UP000295764"/>
    </source>
</evidence>
<keyword evidence="3 9" id="KW-0808">Transferase</keyword>
<keyword evidence="9" id="KW-0328">Glycosyltransferase</keyword>
<evidence type="ECO:0000256" key="3">
    <source>
        <dbReference type="ARBA" id="ARBA00022679"/>
    </source>
</evidence>
<comment type="similarity">
    <text evidence="7">Belongs to the glycosyltransferase 87 family.</text>
</comment>
<accession>A0A4R6DCV7</accession>
<feature type="transmembrane region" description="Helical" evidence="8">
    <location>
        <begin position="277"/>
        <end position="296"/>
    </location>
</feature>
<evidence type="ECO:0000256" key="4">
    <source>
        <dbReference type="ARBA" id="ARBA00022692"/>
    </source>
</evidence>
<proteinExistence type="inferred from homology"/>
<dbReference type="Pfam" id="PF09594">
    <property type="entry name" value="GT87"/>
    <property type="match status" value="1"/>
</dbReference>
<feature type="transmembrane region" description="Helical" evidence="8">
    <location>
        <begin position="23"/>
        <end position="43"/>
    </location>
</feature>
<feature type="transmembrane region" description="Helical" evidence="8">
    <location>
        <begin position="138"/>
        <end position="166"/>
    </location>
</feature>
<dbReference type="GO" id="GO:0005886">
    <property type="term" value="C:plasma membrane"/>
    <property type="evidence" value="ECO:0007669"/>
    <property type="project" value="UniProtKB-SubCell"/>
</dbReference>
<sequence>MPTDTVLTSTPRPTRSATSRRPVVALVVAAATVVLVFALLPFLPHMLPVDFLVYRDVVPVLLRGGDVYAGNLRAPELGPVGMPFTYTPFAALLFTPTGLLPWYAAFVGWTVLSVAILLVTVLWSAGCRSAADVGYRHLGLFLLACSTTVAVQHLVYGQVNLLLMALVLADLVLPDRIRGHRRPTGLLVGIAAGVKLTPALFIVYFAVTGQWRRLGWSSAASVATVAIGFVVAPTASLHFWTSTVFHLSDRVDLTGSASASSGNNSVAGAIAGLAPDWAGLTTPLVVVVGIAGLAVAAMVHRRGRPVAAVLVIGLLAPMLSPISWIHHWVYLFPAALVALRAVEDRRTRTAIAVGLLLLVVPGPSFADFIQSDAPWAAAVAPVWRESLLLCGAGLIAVLATTSPRRTAPDRPLVTS</sequence>
<comment type="caution">
    <text evidence="9">The sequence shown here is derived from an EMBL/GenBank/DDBJ whole genome shotgun (WGS) entry which is preliminary data.</text>
</comment>
<feature type="transmembrane region" description="Helical" evidence="8">
    <location>
        <begin position="102"/>
        <end position="126"/>
    </location>
</feature>
<keyword evidence="6 8" id="KW-0472">Membrane</keyword>
<keyword evidence="2" id="KW-1003">Cell membrane</keyword>
<organism evidence="9 10">
    <name type="scientific">Curtobacterium flaccumfaciens</name>
    <dbReference type="NCBI Taxonomy" id="2035"/>
    <lineage>
        <taxon>Bacteria</taxon>
        <taxon>Bacillati</taxon>
        <taxon>Actinomycetota</taxon>
        <taxon>Actinomycetes</taxon>
        <taxon>Micrococcales</taxon>
        <taxon>Microbacteriaceae</taxon>
        <taxon>Curtobacterium</taxon>
    </lineage>
</organism>